<dbReference type="HAMAP" id="MF_00134_B">
    <property type="entry name" value="IGPS_B"/>
    <property type="match status" value="1"/>
</dbReference>
<keyword evidence="5 9" id="KW-0210">Decarboxylase</keyword>
<keyword evidence="12" id="KW-1185">Reference proteome</keyword>
<dbReference type="EMBL" id="CP048649">
    <property type="protein sequence ID" value="QIB69144.1"/>
    <property type="molecule type" value="Genomic_DNA"/>
</dbReference>
<evidence type="ECO:0000256" key="9">
    <source>
        <dbReference type="HAMAP-Rule" id="MF_00134"/>
    </source>
</evidence>
<evidence type="ECO:0000256" key="2">
    <source>
        <dbReference type="ARBA" id="ARBA00004696"/>
    </source>
</evidence>
<proteinExistence type="inferred from homology"/>
<dbReference type="EC" id="4.1.1.48" evidence="9"/>
<feature type="domain" description="Indole-3-glycerol phosphate synthase" evidence="10">
    <location>
        <begin position="3"/>
        <end position="252"/>
    </location>
</feature>
<dbReference type="PROSITE" id="PS00614">
    <property type="entry name" value="IGPS"/>
    <property type="match status" value="1"/>
</dbReference>
<keyword evidence="8 9" id="KW-0456">Lyase</keyword>
<dbReference type="Pfam" id="PF00218">
    <property type="entry name" value="IGPS"/>
    <property type="match status" value="1"/>
</dbReference>
<organism evidence="11 12">
    <name type="scientific">Aminipila butyrica</name>
    <dbReference type="NCBI Taxonomy" id="433296"/>
    <lineage>
        <taxon>Bacteria</taxon>
        <taxon>Bacillati</taxon>
        <taxon>Bacillota</taxon>
        <taxon>Clostridia</taxon>
        <taxon>Peptostreptococcales</taxon>
        <taxon>Anaerovoracaceae</taxon>
        <taxon>Aminipila</taxon>
    </lineage>
</organism>
<keyword evidence="7 9" id="KW-0057">Aromatic amino acid biosynthesis</keyword>
<dbReference type="FunFam" id="3.20.20.70:FF:000024">
    <property type="entry name" value="Indole-3-glycerol phosphate synthase"/>
    <property type="match status" value="1"/>
</dbReference>
<evidence type="ECO:0000313" key="11">
    <source>
        <dbReference type="EMBL" id="QIB69144.1"/>
    </source>
</evidence>
<dbReference type="InterPro" id="IPR011060">
    <property type="entry name" value="RibuloseP-bd_barrel"/>
</dbReference>
<dbReference type="NCBIfam" id="NF001377">
    <property type="entry name" value="PRK00278.2-4"/>
    <property type="match status" value="1"/>
</dbReference>
<dbReference type="RefSeq" id="WP_163066136.1">
    <property type="nucleotide sequence ID" value="NZ_CP048649.1"/>
</dbReference>
<keyword evidence="6 9" id="KW-0822">Tryptophan biosynthesis</keyword>
<dbReference type="Proteomes" id="UP000466848">
    <property type="component" value="Chromosome"/>
</dbReference>
<evidence type="ECO:0000256" key="3">
    <source>
        <dbReference type="ARBA" id="ARBA00008737"/>
    </source>
</evidence>
<dbReference type="KEGG" id="abut:Ami103574_07335"/>
<dbReference type="Gene3D" id="3.20.20.70">
    <property type="entry name" value="Aldolase class I"/>
    <property type="match status" value="1"/>
</dbReference>
<evidence type="ECO:0000256" key="5">
    <source>
        <dbReference type="ARBA" id="ARBA00022793"/>
    </source>
</evidence>
<dbReference type="PANTHER" id="PTHR22854:SF2">
    <property type="entry name" value="INDOLE-3-GLYCEROL-PHOSPHATE SYNTHASE"/>
    <property type="match status" value="1"/>
</dbReference>
<evidence type="ECO:0000313" key="12">
    <source>
        <dbReference type="Proteomes" id="UP000466848"/>
    </source>
</evidence>
<dbReference type="PANTHER" id="PTHR22854">
    <property type="entry name" value="TRYPTOPHAN BIOSYNTHESIS PROTEIN"/>
    <property type="match status" value="1"/>
</dbReference>
<evidence type="ECO:0000256" key="4">
    <source>
        <dbReference type="ARBA" id="ARBA00022605"/>
    </source>
</evidence>
<comment type="similarity">
    <text evidence="3 9">Belongs to the TrpC family.</text>
</comment>
<dbReference type="InterPro" id="IPR013798">
    <property type="entry name" value="Indole-3-glycerol_P_synth_dom"/>
</dbReference>
<dbReference type="InterPro" id="IPR045186">
    <property type="entry name" value="Indole-3-glycerol_P_synth"/>
</dbReference>
<comment type="catalytic activity">
    <reaction evidence="1 9">
        <text>1-(2-carboxyphenylamino)-1-deoxy-D-ribulose 5-phosphate + H(+) = (1S,2R)-1-C-(indol-3-yl)glycerol 3-phosphate + CO2 + H2O</text>
        <dbReference type="Rhea" id="RHEA:23476"/>
        <dbReference type="ChEBI" id="CHEBI:15377"/>
        <dbReference type="ChEBI" id="CHEBI:15378"/>
        <dbReference type="ChEBI" id="CHEBI:16526"/>
        <dbReference type="ChEBI" id="CHEBI:58613"/>
        <dbReference type="ChEBI" id="CHEBI:58866"/>
        <dbReference type="EC" id="4.1.1.48"/>
    </reaction>
</comment>
<evidence type="ECO:0000256" key="6">
    <source>
        <dbReference type="ARBA" id="ARBA00022822"/>
    </source>
</evidence>
<evidence type="ECO:0000259" key="10">
    <source>
        <dbReference type="Pfam" id="PF00218"/>
    </source>
</evidence>
<gene>
    <name evidence="9 11" type="primary">trpC</name>
    <name evidence="11" type="ORF">Ami103574_07335</name>
</gene>
<reference evidence="11 12" key="1">
    <citation type="submission" date="2020-02" db="EMBL/GenBank/DDBJ databases">
        <authorList>
            <person name="Kim Y.B."/>
            <person name="Roh S.W."/>
        </authorList>
    </citation>
    <scope>NUCLEOTIDE SEQUENCE [LARGE SCALE GENOMIC DNA]</scope>
    <source>
        <strain evidence="11 12">DSM 103574</strain>
    </source>
</reference>
<evidence type="ECO:0000256" key="7">
    <source>
        <dbReference type="ARBA" id="ARBA00023141"/>
    </source>
</evidence>
<dbReference type="InterPro" id="IPR001468">
    <property type="entry name" value="Indole-3-GlycerolPSynthase_CS"/>
</dbReference>
<dbReference type="InterPro" id="IPR013785">
    <property type="entry name" value="Aldolase_TIM"/>
</dbReference>
<dbReference type="GO" id="GO:0004640">
    <property type="term" value="F:phosphoribosylanthranilate isomerase activity"/>
    <property type="evidence" value="ECO:0007669"/>
    <property type="project" value="TreeGrafter"/>
</dbReference>
<name>A0A858BWP4_9FIRM</name>
<protein>
    <recommendedName>
        <fullName evidence="9">Indole-3-glycerol phosphate synthase</fullName>
        <shortName evidence="9">IGPS</shortName>
        <ecNumber evidence="9">4.1.1.48</ecNumber>
    </recommendedName>
</protein>
<dbReference type="CDD" id="cd00331">
    <property type="entry name" value="IGPS"/>
    <property type="match status" value="1"/>
</dbReference>
<dbReference type="GO" id="GO:0000162">
    <property type="term" value="P:L-tryptophan biosynthetic process"/>
    <property type="evidence" value="ECO:0007669"/>
    <property type="project" value="UniProtKB-UniRule"/>
</dbReference>
<dbReference type="UniPathway" id="UPA00035">
    <property type="reaction ID" value="UER00043"/>
</dbReference>
<evidence type="ECO:0000256" key="8">
    <source>
        <dbReference type="ARBA" id="ARBA00023239"/>
    </source>
</evidence>
<accession>A0A858BWP4</accession>
<dbReference type="SUPFAM" id="SSF51366">
    <property type="entry name" value="Ribulose-phoshate binding barrel"/>
    <property type="match status" value="1"/>
</dbReference>
<keyword evidence="4 9" id="KW-0028">Amino-acid biosynthesis</keyword>
<dbReference type="AlphaFoldDB" id="A0A858BWP4"/>
<evidence type="ECO:0000256" key="1">
    <source>
        <dbReference type="ARBA" id="ARBA00001633"/>
    </source>
</evidence>
<comment type="pathway">
    <text evidence="2 9">Amino-acid biosynthesis; L-tryptophan biosynthesis; L-tryptophan from chorismate: step 4/5.</text>
</comment>
<dbReference type="GO" id="GO:0004425">
    <property type="term" value="F:indole-3-glycerol-phosphate synthase activity"/>
    <property type="evidence" value="ECO:0007669"/>
    <property type="project" value="UniProtKB-UniRule"/>
</dbReference>
<sequence length="259" mass="28713">MILDKIVASTKKRISGQQERQPLAQLREKVQNMGTDGNFPFEQALKRDQLSFICEVKKASPSKGLISADFPYVQIAEEYEQAGADVISVLTEPEYFLGSSQYLQEIRRAVKVPLLRKDFIIDPYQIYEAKVLGASAVLLICAILSREQLSSYLKLADSLGLSSLVEAHTEEEVQMALSAGARVIGVNNRNLTTFQVDFTTCLKLRSLVPPEVAYVAESGIRDGDQLAQLKSCGVQGVLIGETLMRSLDKQALLSEWRNL</sequence>